<dbReference type="InterPro" id="IPR032867">
    <property type="entry name" value="DYW_dom"/>
</dbReference>
<dbReference type="Pfam" id="PF12854">
    <property type="entry name" value="PPR_1"/>
    <property type="match status" value="1"/>
</dbReference>
<evidence type="ECO:0000256" key="1">
    <source>
        <dbReference type="ARBA" id="ARBA00022737"/>
    </source>
</evidence>
<feature type="domain" description="DYW" evidence="3">
    <location>
        <begin position="488"/>
        <end position="580"/>
    </location>
</feature>
<evidence type="ECO:0000313" key="5">
    <source>
        <dbReference type="Proteomes" id="UP001419268"/>
    </source>
</evidence>
<keyword evidence="5" id="KW-1185">Reference proteome</keyword>
<feature type="repeat" description="PPR" evidence="2">
    <location>
        <begin position="273"/>
        <end position="307"/>
    </location>
</feature>
<gene>
    <name evidence="4" type="ORF">Scep_025041</name>
</gene>
<feature type="repeat" description="PPR" evidence="2">
    <location>
        <begin position="170"/>
        <end position="204"/>
    </location>
</feature>
<sequence length="580" mass="65250">MIRSIETITSLIESNPSKPHLLQIHAHLIHSSLTQIPTIFTKFLSSIALSPPLFLNYSLRFITQFTNPSPFHYNLMIRAYSNSQLPIESFKFYNQMRGLGVRPNSFTSSFVLKSIIQISSLIGGKQIHSRIVRDGHQSDCQTITTLMSFYASCERWVDVCKVFDEMPQPDTVAWNVLVSCYANGGRSRDALALFDTMCNPGRGCKPDGVTCVHLLRACAHLGALDFGERVHRYIDENGYGNAINLRNSLIAMYSKCGNLDKAFQIFQQMTERNVVTWSAMISGMAMNGNGEDAIEAFKEMQRMGVPPDEQTFTGVLSACRHGRLVDEGLRLLEHMEMEFGLQPNVYHYGCVVDVLGRAGLLDQAYKLINSMRVEPDATIWRTLLGACRIHGDFALGERIIGHLIELKAQEAGDYVLLLNIYASIGNWNKVADVRKLMKEKGIQTTPGCSTIELNHKIHELVVDDDSHPRKKEIYETLHEIEQQLKIAGYVAEISSELHDMDSKDKGDALCYHSEKLAIALGVLSTPPGAAIRVANNVRICSDCHNFAKLLSSVYSRKVIIRDRNRFHHFEQGHCSCNDYW</sequence>
<feature type="repeat" description="PPR" evidence="2">
    <location>
        <begin position="69"/>
        <end position="103"/>
    </location>
</feature>
<organism evidence="4 5">
    <name type="scientific">Stephania cephalantha</name>
    <dbReference type="NCBI Taxonomy" id="152367"/>
    <lineage>
        <taxon>Eukaryota</taxon>
        <taxon>Viridiplantae</taxon>
        <taxon>Streptophyta</taxon>
        <taxon>Embryophyta</taxon>
        <taxon>Tracheophyta</taxon>
        <taxon>Spermatophyta</taxon>
        <taxon>Magnoliopsida</taxon>
        <taxon>Ranunculales</taxon>
        <taxon>Menispermaceae</taxon>
        <taxon>Menispermoideae</taxon>
        <taxon>Cissampelideae</taxon>
        <taxon>Stephania</taxon>
    </lineage>
</organism>
<dbReference type="GO" id="GO:0009451">
    <property type="term" value="P:RNA modification"/>
    <property type="evidence" value="ECO:0007669"/>
    <property type="project" value="InterPro"/>
</dbReference>
<dbReference type="InterPro" id="IPR046960">
    <property type="entry name" value="PPR_At4g14850-like_plant"/>
</dbReference>
<dbReference type="Gene3D" id="1.25.40.10">
    <property type="entry name" value="Tetratricopeptide repeat domain"/>
    <property type="match status" value="2"/>
</dbReference>
<keyword evidence="1" id="KW-0677">Repeat</keyword>
<comment type="caution">
    <text evidence="4">The sequence shown here is derived from an EMBL/GenBank/DDBJ whole genome shotgun (WGS) entry which is preliminary data.</text>
</comment>
<dbReference type="Pfam" id="PF20431">
    <property type="entry name" value="E_motif"/>
    <property type="match status" value="1"/>
</dbReference>
<dbReference type="GO" id="GO:0003723">
    <property type="term" value="F:RNA binding"/>
    <property type="evidence" value="ECO:0007669"/>
    <property type="project" value="InterPro"/>
</dbReference>
<dbReference type="GO" id="GO:0008270">
    <property type="term" value="F:zinc ion binding"/>
    <property type="evidence" value="ECO:0007669"/>
    <property type="project" value="InterPro"/>
</dbReference>
<proteinExistence type="predicted"/>
<dbReference type="AlphaFoldDB" id="A0AAP0HYT5"/>
<dbReference type="Pfam" id="PF01535">
    <property type="entry name" value="PPR"/>
    <property type="match status" value="2"/>
</dbReference>
<feature type="repeat" description="PPR" evidence="2">
    <location>
        <begin position="242"/>
        <end position="272"/>
    </location>
</feature>
<dbReference type="Proteomes" id="UP001419268">
    <property type="component" value="Unassembled WGS sequence"/>
</dbReference>
<reference evidence="4 5" key="1">
    <citation type="submission" date="2024-01" db="EMBL/GenBank/DDBJ databases">
        <title>Genome assemblies of Stephania.</title>
        <authorList>
            <person name="Yang L."/>
        </authorList>
    </citation>
    <scope>NUCLEOTIDE SEQUENCE [LARGE SCALE GENOMIC DNA]</scope>
    <source>
        <strain evidence="4">JXDWG</strain>
        <tissue evidence="4">Leaf</tissue>
    </source>
</reference>
<dbReference type="Pfam" id="PF14432">
    <property type="entry name" value="DYW_deaminase"/>
    <property type="match status" value="1"/>
</dbReference>
<name>A0AAP0HYT5_9MAGN</name>
<evidence type="ECO:0000313" key="4">
    <source>
        <dbReference type="EMBL" id="KAK9101611.1"/>
    </source>
</evidence>
<accession>A0AAP0HYT5</accession>
<dbReference type="EMBL" id="JBBNAG010000010">
    <property type="protein sequence ID" value="KAK9101611.1"/>
    <property type="molecule type" value="Genomic_DNA"/>
</dbReference>
<dbReference type="InterPro" id="IPR002885">
    <property type="entry name" value="PPR_rpt"/>
</dbReference>
<dbReference type="Pfam" id="PF13041">
    <property type="entry name" value="PPR_2"/>
    <property type="match status" value="2"/>
</dbReference>
<dbReference type="FunFam" id="1.25.40.10:FF:000454">
    <property type="entry name" value="Pentatricopeptide repeat-containing protein At3g47530"/>
    <property type="match status" value="1"/>
</dbReference>
<evidence type="ECO:0000259" key="3">
    <source>
        <dbReference type="Pfam" id="PF14432"/>
    </source>
</evidence>
<dbReference type="NCBIfam" id="TIGR00756">
    <property type="entry name" value="PPR"/>
    <property type="match status" value="5"/>
</dbReference>
<dbReference type="InterPro" id="IPR046848">
    <property type="entry name" value="E_motif"/>
</dbReference>
<dbReference type="PANTHER" id="PTHR47926:SF469">
    <property type="entry name" value="DYW DOMAIN-CONTAINING PROTEIN"/>
    <property type="match status" value="1"/>
</dbReference>
<dbReference type="InterPro" id="IPR011990">
    <property type="entry name" value="TPR-like_helical_dom_sf"/>
</dbReference>
<dbReference type="FunFam" id="1.25.40.10:FF:000031">
    <property type="entry name" value="Pentatricopeptide repeat-containing protein mitochondrial"/>
    <property type="match status" value="1"/>
</dbReference>
<dbReference type="PANTHER" id="PTHR47926">
    <property type="entry name" value="PENTATRICOPEPTIDE REPEAT-CONTAINING PROTEIN"/>
    <property type="match status" value="1"/>
</dbReference>
<dbReference type="PROSITE" id="PS51375">
    <property type="entry name" value="PPR"/>
    <property type="match status" value="4"/>
</dbReference>
<protein>
    <recommendedName>
        <fullName evidence="3">DYW domain-containing protein</fullName>
    </recommendedName>
</protein>
<evidence type="ECO:0000256" key="2">
    <source>
        <dbReference type="PROSITE-ProRule" id="PRU00708"/>
    </source>
</evidence>